<protein>
    <submittedName>
        <fullName evidence="1">Uncharacterized protein</fullName>
    </submittedName>
</protein>
<keyword evidence="2" id="KW-1185">Reference proteome</keyword>
<dbReference type="EMBL" id="BIFS01000001">
    <property type="protein sequence ID" value="GCE21890.1"/>
    <property type="molecule type" value="Genomic_DNA"/>
</dbReference>
<evidence type="ECO:0000313" key="1">
    <source>
        <dbReference type="EMBL" id="GCE21890.1"/>
    </source>
</evidence>
<dbReference type="AlphaFoldDB" id="A0A402AS10"/>
<gene>
    <name evidence="1" type="ORF">KDK_56900</name>
</gene>
<proteinExistence type="predicted"/>
<dbReference type="Proteomes" id="UP000287188">
    <property type="component" value="Unassembled WGS sequence"/>
</dbReference>
<organism evidence="1 2">
    <name type="scientific">Dictyobacter kobayashii</name>
    <dbReference type="NCBI Taxonomy" id="2014872"/>
    <lineage>
        <taxon>Bacteria</taxon>
        <taxon>Bacillati</taxon>
        <taxon>Chloroflexota</taxon>
        <taxon>Ktedonobacteria</taxon>
        <taxon>Ktedonobacterales</taxon>
        <taxon>Dictyobacteraceae</taxon>
        <taxon>Dictyobacter</taxon>
    </lineage>
</organism>
<dbReference type="OrthoDB" id="157508at2"/>
<evidence type="ECO:0000313" key="2">
    <source>
        <dbReference type="Proteomes" id="UP000287188"/>
    </source>
</evidence>
<sequence length="312" mass="35636">MEDSKFSPPSTSTAEERRQPIVLISQLLNQTANLQHVDEVFLWLSRSMVQYLNISVVQFWASQLDTQGKSHLILRAAANQLLSPTHPFYTNRQIEIAIERFLQKKEHALSLPIEQIFPSTLVQLLAQYNTHFFSGYFLQHTTFLPAPQKTASIVYVPTPLTMVVSFFTAEPLTKDQERAIHFILGQSIRILVNQQFLLEARPSTGNTDAMRVLNKNQALSLTHIIPQRTHNMEHVQADNPFSTASTIKDKKARRFYSSIDGSRSVAELARMQELTSKEVRFVLSFLLQDRRIQLYTPTGELIDPAPFMPTLL</sequence>
<dbReference type="RefSeq" id="WP_126553856.1">
    <property type="nucleotide sequence ID" value="NZ_BIFS01000001.1"/>
</dbReference>
<name>A0A402AS10_9CHLR</name>
<comment type="caution">
    <text evidence="1">The sequence shown here is derived from an EMBL/GenBank/DDBJ whole genome shotgun (WGS) entry which is preliminary data.</text>
</comment>
<reference evidence="2" key="1">
    <citation type="submission" date="2018-12" db="EMBL/GenBank/DDBJ databases">
        <title>Tengunoibacter tsumagoiensis gen. nov., sp. nov., Dictyobacter kobayashii sp. nov., D. alpinus sp. nov., and D. joshuensis sp. nov. and description of Dictyobacteraceae fam. nov. within the order Ktedonobacterales isolated from Tengu-no-mugimeshi.</title>
        <authorList>
            <person name="Wang C.M."/>
            <person name="Zheng Y."/>
            <person name="Sakai Y."/>
            <person name="Toyoda A."/>
            <person name="Minakuchi Y."/>
            <person name="Abe K."/>
            <person name="Yokota A."/>
            <person name="Yabe S."/>
        </authorList>
    </citation>
    <scope>NUCLEOTIDE SEQUENCE [LARGE SCALE GENOMIC DNA]</scope>
    <source>
        <strain evidence="2">Uno11</strain>
    </source>
</reference>
<accession>A0A402AS10</accession>